<dbReference type="AlphaFoldDB" id="A0A6S6TYB2"/>
<dbReference type="EMBL" id="CACVAZ010000176">
    <property type="protein sequence ID" value="CAA6824425.1"/>
    <property type="molecule type" value="Genomic_DNA"/>
</dbReference>
<name>A0A6S6TYB2_9BACT</name>
<organism evidence="1">
    <name type="scientific">uncultured Sulfurovum sp</name>
    <dbReference type="NCBI Taxonomy" id="269237"/>
    <lineage>
        <taxon>Bacteria</taxon>
        <taxon>Pseudomonadati</taxon>
        <taxon>Campylobacterota</taxon>
        <taxon>Epsilonproteobacteria</taxon>
        <taxon>Campylobacterales</taxon>
        <taxon>Sulfurovaceae</taxon>
        <taxon>Sulfurovum</taxon>
        <taxon>environmental samples</taxon>
    </lineage>
</organism>
<evidence type="ECO:0000313" key="1">
    <source>
        <dbReference type="EMBL" id="CAA6824425.1"/>
    </source>
</evidence>
<reference evidence="1" key="1">
    <citation type="submission" date="2020-01" db="EMBL/GenBank/DDBJ databases">
        <authorList>
            <person name="Meier V. D."/>
            <person name="Meier V D."/>
        </authorList>
    </citation>
    <scope>NUCLEOTIDE SEQUENCE</scope>
    <source>
        <strain evidence="1">HLG_WM_MAG_02</strain>
    </source>
</reference>
<accession>A0A6S6TYB2</accession>
<gene>
    <name evidence="1" type="ORF">HELGO_WM23301</name>
</gene>
<protein>
    <submittedName>
        <fullName evidence="1">Uncharacterized protein</fullName>
    </submittedName>
</protein>
<sequence length="99" mass="11557">MTQIVFYIDIKPTHLSQNSYYDHKGVLMKAVTAPEIKQNSNWIDDTFASMSEEESKDLLEIIKNRKELFGGSLSKYANKSLIKNEDRGWKQHIEEKHKV</sequence>
<proteinExistence type="predicted"/>